<feature type="region of interest" description="Disordered" evidence="1">
    <location>
        <begin position="1"/>
        <end position="52"/>
    </location>
</feature>
<feature type="compositionally biased region" description="Basic residues" evidence="1">
    <location>
        <begin position="1"/>
        <end position="20"/>
    </location>
</feature>
<comment type="caution">
    <text evidence="2">The sequence shown here is derived from an EMBL/GenBank/DDBJ whole genome shotgun (WGS) entry which is preliminary data.</text>
</comment>
<protein>
    <submittedName>
        <fullName evidence="2">Uncharacterized protein</fullName>
    </submittedName>
</protein>
<sequence length="63" mass="6757">PSGRRRSLFRLNRPRRRRNVSKTPGGSTSSNANDGTKRPVRGSKGPVGGAAGCDCAAADEFWR</sequence>
<organism evidence="2 3">
    <name type="scientific">Solea senegalensis</name>
    <name type="common">Senegalese sole</name>
    <dbReference type="NCBI Taxonomy" id="28829"/>
    <lineage>
        <taxon>Eukaryota</taxon>
        <taxon>Metazoa</taxon>
        <taxon>Chordata</taxon>
        <taxon>Craniata</taxon>
        <taxon>Vertebrata</taxon>
        <taxon>Euteleostomi</taxon>
        <taxon>Actinopterygii</taxon>
        <taxon>Neopterygii</taxon>
        <taxon>Teleostei</taxon>
        <taxon>Neoteleostei</taxon>
        <taxon>Acanthomorphata</taxon>
        <taxon>Carangaria</taxon>
        <taxon>Pleuronectiformes</taxon>
        <taxon>Pleuronectoidei</taxon>
        <taxon>Soleidae</taxon>
        <taxon>Solea</taxon>
    </lineage>
</organism>
<accession>A0AAV6P873</accession>
<dbReference type="AlphaFoldDB" id="A0AAV6P873"/>
<reference evidence="2 3" key="1">
    <citation type="journal article" date="2021" name="Sci. Rep.">
        <title>Chromosome anchoring in Senegalese sole (Solea senegalensis) reveals sex-associated markers and genome rearrangements in flatfish.</title>
        <authorList>
            <person name="Guerrero-Cozar I."/>
            <person name="Gomez-Garrido J."/>
            <person name="Berbel C."/>
            <person name="Martinez-Blanch J.F."/>
            <person name="Alioto T."/>
            <person name="Claros M.G."/>
            <person name="Gagnaire P.A."/>
            <person name="Manchado M."/>
        </authorList>
    </citation>
    <scope>NUCLEOTIDE SEQUENCE [LARGE SCALE GENOMIC DNA]</scope>
    <source>
        <strain evidence="2">Sse05_10M</strain>
    </source>
</reference>
<evidence type="ECO:0000313" key="2">
    <source>
        <dbReference type="EMBL" id="KAG7453520.1"/>
    </source>
</evidence>
<feature type="non-terminal residue" evidence="2">
    <location>
        <position position="63"/>
    </location>
</feature>
<evidence type="ECO:0000256" key="1">
    <source>
        <dbReference type="SAM" id="MobiDB-lite"/>
    </source>
</evidence>
<feature type="non-terminal residue" evidence="2">
    <location>
        <position position="1"/>
    </location>
</feature>
<dbReference type="EMBL" id="JAGKHQ010001866">
    <property type="protein sequence ID" value="KAG7453520.1"/>
    <property type="molecule type" value="Genomic_DNA"/>
</dbReference>
<dbReference type="Proteomes" id="UP000693946">
    <property type="component" value="Unassembled WGS sequence"/>
</dbReference>
<evidence type="ECO:0000313" key="3">
    <source>
        <dbReference type="Proteomes" id="UP000693946"/>
    </source>
</evidence>
<name>A0AAV6P873_SOLSE</name>
<gene>
    <name evidence="2" type="ORF">JOB18_033540</name>
</gene>
<proteinExistence type="predicted"/>
<feature type="compositionally biased region" description="Polar residues" evidence="1">
    <location>
        <begin position="21"/>
        <end position="34"/>
    </location>
</feature>
<keyword evidence="3" id="KW-1185">Reference proteome</keyword>